<dbReference type="Proteomes" id="UP001208570">
    <property type="component" value="Unassembled WGS sequence"/>
</dbReference>
<dbReference type="AlphaFoldDB" id="A0AAD9K0Q1"/>
<dbReference type="EMBL" id="JAODUP010000093">
    <property type="protein sequence ID" value="KAK2162717.1"/>
    <property type="molecule type" value="Genomic_DNA"/>
</dbReference>
<sequence length="85" mass="9804">MDNWPPNYETTGRQNWPLVPYLRCRARVKEQDGVYYPGETEQGHPPSTGMTEACTVKALIKSDAKNHATFRFYHLDNRVCHVGDH</sequence>
<proteinExistence type="predicted"/>
<keyword evidence="2" id="KW-1185">Reference proteome</keyword>
<comment type="caution">
    <text evidence="1">The sequence shown here is derived from an EMBL/GenBank/DDBJ whole genome shotgun (WGS) entry which is preliminary data.</text>
</comment>
<name>A0AAD9K0Q1_9ANNE</name>
<protein>
    <submittedName>
        <fullName evidence="1">Uncharacterized protein</fullName>
    </submittedName>
</protein>
<reference evidence="1" key="1">
    <citation type="journal article" date="2023" name="Mol. Biol. Evol.">
        <title>Third-Generation Sequencing Reveals the Adaptive Role of the Epigenome in Three Deep-Sea Polychaetes.</title>
        <authorList>
            <person name="Perez M."/>
            <person name="Aroh O."/>
            <person name="Sun Y."/>
            <person name="Lan Y."/>
            <person name="Juniper S.K."/>
            <person name="Young C.R."/>
            <person name="Angers B."/>
            <person name="Qian P.Y."/>
        </authorList>
    </citation>
    <scope>NUCLEOTIDE SEQUENCE</scope>
    <source>
        <strain evidence="1">P08H-3</strain>
    </source>
</reference>
<organism evidence="1 2">
    <name type="scientific">Paralvinella palmiformis</name>
    <dbReference type="NCBI Taxonomy" id="53620"/>
    <lineage>
        <taxon>Eukaryota</taxon>
        <taxon>Metazoa</taxon>
        <taxon>Spiralia</taxon>
        <taxon>Lophotrochozoa</taxon>
        <taxon>Annelida</taxon>
        <taxon>Polychaeta</taxon>
        <taxon>Sedentaria</taxon>
        <taxon>Canalipalpata</taxon>
        <taxon>Terebellida</taxon>
        <taxon>Terebelliformia</taxon>
        <taxon>Alvinellidae</taxon>
        <taxon>Paralvinella</taxon>
    </lineage>
</organism>
<gene>
    <name evidence="1" type="ORF">LSH36_93g07065</name>
</gene>
<evidence type="ECO:0000313" key="2">
    <source>
        <dbReference type="Proteomes" id="UP001208570"/>
    </source>
</evidence>
<accession>A0AAD9K0Q1</accession>
<evidence type="ECO:0000313" key="1">
    <source>
        <dbReference type="EMBL" id="KAK2162717.1"/>
    </source>
</evidence>